<dbReference type="CDD" id="cd00616">
    <property type="entry name" value="AHBA_syn"/>
    <property type="match status" value="1"/>
</dbReference>
<dbReference type="InterPro" id="IPR015422">
    <property type="entry name" value="PyrdxlP-dep_Trfase_small"/>
</dbReference>
<dbReference type="GO" id="GO:0030170">
    <property type="term" value="F:pyridoxal phosphate binding"/>
    <property type="evidence" value="ECO:0007669"/>
    <property type="project" value="TreeGrafter"/>
</dbReference>
<dbReference type="Pfam" id="PF01041">
    <property type="entry name" value="DegT_DnrJ_EryC1"/>
    <property type="match status" value="1"/>
</dbReference>
<dbReference type="InterPro" id="IPR000653">
    <property type="entry name" value="DegT/StrS_aminotransferase"/>
</dbReference>
<comment type="caution">
    <text evidence="4">The sequence shown here is derived from an EMBL/GenBank/DDBJ whole genome shotgun (WGS) entry which is preliminary data.</text>
</comment>
<keyword evidence="2 3" id="KW-0663">Pyridoxal phosphate</keyword>
<name>A0A0A2BCR1_PROMR</name>
<dbReference type="InterPro" id="IPR015424">
    <property type="entry name" value="PyrdxlP-dep_Trfase"/>
</dbReference>
<accession>A0A0A2BCR1</accession>
<protein>
    <submittedName>
        <fullName evidence="4">Putative aminotransferase</fullName>
    </submittedName>
</protein>
<dbReference type="Proteomes" id="UP000030481">
    <property type="component" value="Unassembled WGS sequence"/>
</dbReference>
<sequence length="386" mass="44131">MHNISQKGMNEFPILQPEEGIPLFYPFIAPEAKDEILDTLSSRWIGQGPKVDKFENLFKKMICPNNYVVATGSGTDSLHLAYILAGIKEGDEVITPVFTCTATNLPILYERAKPVFADIDPETMNINVDDIEHRITSRTKAIVSVDYGGIPADYINLKKIAVKYNLKLISDSAQSLGSKIKGKSPAEYADFTTYSFQAIKTITTADGGLLSIKDQKLYDLAKRIRWFGIDRKLKQKGTWENDIKEIGFKYQMTDLSACLGISGLKHLDRIILKRKELFKIYHDNIDHHDIKLIYPNKDLDFDIVPWLCTVIVNRNRYGLMKKLRENGIESAQVHYRNDRYSVFGKRLNNLTNMNSLEDKYLVLPLHHMMQNSDCLNICKTINEGWE</sequence>
<evidence type="ECO:0000256" key="1">
    <source>
        <dbReference type="PIRSR" id="PIRSR000390-1"/>
    </source>
</evidence>
<proteinExistence type="inferred from homology"/>
<evidence type="ECO:0000256" key="2">
    <source>
        <dbReference type="PIRSR" id="PIRSR000390-2"/>
    </source>
</evidence>
<comment type="similarity">
    <text evidence="3">Belongs to the DegT/DnrJ/EryC1 family.</text>
</comment>
<dbReference type="PANTHER" id="PTHR30244:SF34">
    <property type="entry name" value="DTDP-4-AMINO-4,6-DIDEOXYGALACTOSE TRANSAMINASE"/>
    <property type="match status" value="1"/>
</dbReference>
<dbReference type="RefSeq" id="WP_050496397.1">
    <property type="nucleotide sequence ID" value="NZ_JNAR01000002.1"/>
</dbReference>
<dbReference type="GO" id="GO:0000271">
    <property type="term" value="P:polysaccharide biosynthetic process"/>
    <property type="evidence" value="ECO:0007669"/>
    <property type="project" value="TreeGrafter"/>
</dbReference>
<evidence type="ECO:0000313" key="5">
    <source>
        <dbReference type="Proteomes" id="UP000030481"/>
    </source>
</evidence>
<dbReference type="Gene3D" id="3.40.640.10">
    <property type="entry name" value="Type I PLP-dependent aspartate aminotransferase-like (Major domain)"/>
    <property type="match status" value="1"/>
</dbReference>
<dbReference type="PANTHER" id="PTHR30244">
    <property type="entry name" value="TRANSAMINASE"/>
    <property type="match status" value="1"/>
</dbReference>
<keyword evidence="4" id="KW-0032">Aminotransferase</keyword>
<keyword evidence="4" id="KW-0808">Transferase</keyword>
<dbReference type="EMBL" id="JNAR01000002">
    <property type="protein sequence ID" value="KGG10530.1"/>
    <property type="molecule type" value="Genomic_DNA"/>
</dbReference>
<reference evidence="5" key="1">
    <citation type="journal article" date="2014" name="Sci. Data">
        <title>Genomes of diverse isolates of the marine cyanobacterium Prochlorococcus.</title>
        <authorList>
            <person name="Biller S."/>
            <person name="Berube P."/>
            <person name="Thompson J."/>
            <person name="Kelly L."/>
            <person name="Roggensack S."/>
            <person name="Awad L."/>
            <person name="Roache-Johnson K."/>
            <person name="Ding H."/>
            <person name="Giovannoni S.J."/>
            <person name="Moore L.R."/>
            <person name="Chisholm S.W."/>
        </authorList>
    </citation>
    <scope>NUCLEOTIDE SEQUENCE [LARGE SCALE GENOMIC DNA]</scope>
</reference>
<feature type="modified residue" description="N6-(pyridoxal phosphate)lysine" evidence="2">
    <location>
        <position position="200"/>
    </location>
</feature>
<dbReference type="AlphaFoldDB" id="A0A0A2BCR1"/>
<feature type="active site" description="Proton acceptor" evidence="1">
    <location>
        <position position="200"/>
    </location>
</feature>
<evidence type="ECO:0000313" key="4">
    <source>
        <dbReference type="EMBL" id="KGG10530.1"/>
    </source>
</evidence>
<gene>
    <name evidence="4" type="ORF">EV01_0158</name>
</gene>
<organism evidence="4 5">
    <name type="scientific">Prochlorococcus marinus str. MIT 9401</name>
    <dbReference type="NCBI Taxonomy" id="167551"/>
    <lineage>
        <taxon>Bacteria</taxon>
        <taxon>Bacillati</taxon>
        <taxon>Cyanobacteriota</taxon>
        <taxon>Cyanophyceae</taxon>
        <taxon>Synechococcales</taxon>
        <taxon>Prochlorococcaceae</taxon>
        <taxon>Prochlorococcus</taxon>
    </lineage>
</organism>
<dbReference type="InterPro" id="IPR015421">
    <property type="entry name" value="PyrdxlP-dep_Trfase_major"/>
</dbReference>
<dbReference type="Gene3D" id="3.90.1150.10">
    <property type="entry name" value="Aspartate Aminotransferase, domain 1"/>
    <property type="match status" value="1"/>
</dbReference>
<evidence type="ECO:0000256" key="3">
    <source>
        <dbReference type="RuleBase" id="RU004508"/>
    </source>
</evidence>
<dbReference type="PIRSF" id="PIRSF000390">
    <property type="entry name" value="PLP_StrS"/>
    <property type="match status" value="1"/>
</dbReference>
<dbReference type="SUPFAM" id="SSF53383">
    <property type="entry name" value="PLP-dependent transferases"/>
    <property type="match status" value="1"/>
</dbReference>
<dbReference type="GO" id="GO:0008483">
    <property type="term" value="F:transaminase activity"/>
    <property type="evidence" value="ECO:0007669"/>
    <property type="project" value="UniProtKB-KW"/>
</dbReference>